<dbReference type="Proteomes" id="UP000240728">
    <property type="component" value="Unassembled WGS sequence"/>
</dbReference>
<reference evidence="1 2" key="1">
    <citation type="submission" date="2018-01" db="EMBL/GenBank/DDBJ databases">
        <title>Whole genome sequencing of Histamine producing bacteria.</title>
        <authorList>
            <person name="Butler K."/>
        </authorList>
    </citation>
    <scope>NUCLEOTIDE SEQUENCE [LARGE SCALE GENOMIC DNA]</scope>
    <source>
        <strain evidence="1 2">A1-4</strain>
    </source>
</reference>
<protein>
    <submittedName>
        <fullName evidence="1">Uncharacterized protein</fullName>
    </submittedName>
</protein>
<name>A0AAX0YS62_9GAMM</name>
<evidence type="ECO:0000313" key="1">
    <source>
        <dbReference type="EMBL" id="PSX43993.1"/>
    </source>
</evidence>
<sequence length="232" mass="25816">MRANNCAKNSIIDVNGYQYEENEIKNNFLIAATTAITRKDISAPLKYLLKKGITQSFDKSLLHFGKGKASLDCDYLRSISASYAEIDIGTPNSAAILGQHYKVVIASYVLNVLQPENRRIVWQQLAAATCVFNGVAYICVRSFKDRGIVGKPFLDGVITAKKRKVTDITGRKIEGYSFQKAYNPNELLSEANAYFSHVKYICKTGAFHIVECSHTNHTPNPITNSNNLNLDL</sequence>
<dbReference type="EMBL" id="PYOZ01000010">
    <property type="protein sequence ID" value="PSX43993.1"/>
    <property type="molecule type" value="Genomic_DNA"/>
</dbReference>
<dbReference type="RefSeq" id="WP_045043171.1">
    <property type="nucleotide sequence ID" value="NZ_JZTB01000014.1"/>
</dbReference>
<evidence type="ECO:0000313" key="2">
    <source>
        <dbReference type="Proteomes" id="UP000240728"/>
    </source>
</evidence>
<dbReference type="AlphaFoldDB" id="A0AAX0YS62"/>
<accession>A0AAX0YS62</accession>
<proteinExistence type="predicted"/>
<keyword evidence="2" id="KW-1185">Reference proteome</keyword>
<organism evidence="1 2">
    <name type="scientific">Photobacterium kishitanii</name>
    <dbReference type="NCBI Taxonomy" id="318456"/>
    <lineage>
        <taxon>Bacteria</taxon>
        <taxon>Pseudomonadati</taxon>
        <taxon>Pseudomonadota</taxon>
        <taxon>Gammaproteobacteria</taxon>
        <taxon>Vibrionales</taxon>
        <taxon>Vibrionaceae</taxon>
        <taxon>Photobacterium</taxon>
    </lineage>
</organism>
<comment type="caution">
    <text evidence="1">The sequence shown here is derived from an EMBL/GenBank/DDBJ whole genome shotgun (WGS) entry which is preliminary data.</text>
</comment>
<gene>
    <name evidence="1" type="ORF">C0W53_15285</name>
</gene>